<dbReference type="InterPro" id="IPR009091">
    <property type="entry name" value="RCC1/BLIP-II"/>
</dbReference>
<evidence type="ECO:0000259" key="5">
    <source>
        <dbReference type="Pfam" id="PF25390"/>
    </source>
</evidence>
<dbReference type="InterPro" id="IPR058923">
    <property type="entry name" value="RCC1-like_dom"/>
</dbReference>
<feature type="repeat" description="RCC1" evidence="2">
    <location>
        <begin position="269"/>
        <end position="322"/>
    </location>
</feature>
<feature type="repeat" description="RCC1" evidence="2">
    <location>
        <begin position="323"/>
        <end position="377"/>
    </location>
</feature>
<sequence length="576" mass="62508">MAAAPGAPSGSVSRSHGGLEGSHGILYVCGEKTCGKLTINESLLGRKLRGIHGGYDQFVAIVDAWELEWEQSCHSDVALEHETVNDNLQHVKIHQVATGKQHRLALSLDGQIFSWGARDSALQNRELGQVGGCNGPRLPKSSSKQSQRVCTSPETGDDEVDEQERQAMCHGHTICQPRSVHTSKELFFRRIACGRSHGAAITDKGDLYTWGRNFEGQLGHFSRTLSKETNSLLNGICAWPKYVSEFLSKPRVTDVCCGEMFTVVLLENGAVYTFGERFTGITRHPEAKWDANPHLVIECGSDGAGFVGIACGFAHALVVSSSGQLYSWGSNTFGQLGLGVSNSMEGATAVPTRVEMPGHEWSKVFAGGNYSAAITNSGELFTWGNGKHGQLAHEAFSSSATFQCEYTPKCVEELQSTVISSVVCCQRNLYAFAPTHIMSISPVYGEITGGYELRIKGSGLWASEDLTVRFMPLTEGRLPRGSLGIYHDETQEIVCQVPKFSLPGEFAIEIAMNGRHFTSNGNIFCAFKRPQVTAVSIYEAKLDGGEPASITIEGNLPKTCLNPIVRFLPYASDNRG</sequence>
<dbReference type="PRINTS" id="PR00633">
    <property type="entry name" value="RCCNDNSATION"/>
</dbReference>
<reference evidence="6" key="3">
    <citation type="submission" date="2014-11" db="UniProtKB">
        <authorList>
            <consortium name="EnsemblProtists"/>
        </authorList>
    </citation>
    <scope>IDENTIFICATION</scope>
    <source>
        <strain evidence="6">DAOM BR144</strain>
    </source>
</reference>
<dbReference type="PANTHER" id="PTHR22870">
    <property type="entry name" value="REGULATOR OF CHROMOSOME CONDENSATION"/>
    <property type="match status" value="1"/>
</dbReference>
<dbReference type="SUPFAM" id="SSF50985">
    <property type="entry name" value="RCC1/BLIP-II"/>
    <property type="match status" value="1"/>
</dbReference>
<dbReference type="InterPro" id="IPR000408">
    <property type="entry name" value="Reg_chr_condens"/>
</dbReference>
<dbReference type="VEuPathDB" id="FungiDB:PYU1_G002644"/>
<reference evidence="7" key="2">
    <citation type="submission" date="2010-04" db="EMBL/GenBank/DDBJ databases">
        <authorList>
            <person name="Buell R."/>
            <person name="Hamilton J."/>
            <person name="Hostetler J."/>
        </authorList>
    </citation>
    <scope>NUCLEOTIDE SEQUENCE [LARGE SCALE GENOMIC DNA]</scope>
    <source>
        <strain evidence="7">DAOM:BR144</strain>
    </source>
</reference>
<dbReference type="InterPro" id="IPR014756">
    <property type="entry name" value="Ig_E-set"/>
</dbReference>
<dbReference type="HOGENOM" id="CLU_473723_0_0_1"/>
<feature type="domain" description="RCC1-like" evidence="5">
    <location>
        <begin position="82"/>
        <end position="429"/>
    </location>
</feature>
<evidence type="ECO:0000256" key="1">
    <source>
        <dbReference type="ARBA" id="ARBA00022737"/>
    </source>
</evidence>
<dbReference type="PANTHER" id="PTHR22870:SF408">
    <property type="entry name" value="OS09G0560450 PROTEIN"/>
    <property type="match status" value="1"/>
</dbReference>
<evidence type="ECO:0000313" key="6">
    <source>
        <dbReference type="EnsemblProtists" id="PYU1_T002647"/>
    </source>
</evidence>
<organism evidence="6 7">
    <name type="scientific">Globisporangium ultimum (strain ATCC 200006 / CBS 805.95 / DAOM BR144)</name>
    <name type="common">Pythium ultimum</name>
    <dbReference type="NCBI Taxonomy" id="431595"/>
    <lineage>
        <taxon>Eukaryota</taxon>
        <taxon>Sar</taxon>
        <taxon>Stramenopiles</taxon>
        <taxon>Oomycota</taxon>
        <taxon>Peronosporomycetes</taxon>
        <taxon>Pythiales</taxon>
        <taxon>Pythiaceae</taxon>
        <taxon>Globisporangium</taxon>
    </lineage>
</organism>
<proteinExistence type="predicted"/>
<dbReference type="AlphaFoldDB" id="K3WCF6"/>
<evidence type="ECO:0000256" key="2">
    <source>
        <dbReference type="PROSITE-ProRule" id="PRU00235"/>
    </source>
</evidence>
<feature type="region of interest" description="Disordered" evidence="3">
    <location>
        <begin position="132"/>
        <end position="159"/>
    </location>
</feature>
<dbReference type="CDD" id="cd00102">
    <property type="entry name" value="IPT"/>
    <property type="match status" value="1"/>
</dbReference>
<evidence type="ECO:0000256" key="3">
    <source>
        <dbReference type="SAM" id="MobiDB-lite"/>
    </source>
</evidence>
<evidence type="ECO:0000259" key="4">
    <source>
        <dbReference type="Pfam" id="PF01833"/>
    </source>
</evidence>
<dbReference type="OMA" id="THIMSIS"/>
<protein>
    <recommendedName>
        <fullName evidence="8">IPT/TIG domain-containing protein</fullName>
    </recommendedName>
</protein>
<reference evidence="7" key="1">
    <citation type="journal article" date="2010" name="Genome Biol.">
        <title>Genome sequence of the necrotrophic plant pathogen Pythium ultimum reveals original pathogenicity mechanisms and effector repertoire.</title>
        <authorList>
            <person name="Levesque C.A."/>
            <person name="Brouwer H."/>
            <person name="Cano L."/>
            <person name="Hamilton J.P."/>
            <person name="Holt C."/>
            <person name="Huitema E."/>
            <person name="Raffaele S."/>
            <person name="Robideau G.P."/>
            <person name="Thines M."/>
            <person name="Win J."/>
            <person name="Zerillo M.M."/>
            <person name="Beakes G.W."/>
            <person name="Boore J.L."/>
            <person name="Busam D."/>
            <person name="Dumas B."/>
            <person name="Ferriera S."/>
            <person name="Fuerstenberg S.I."/>
            <person name="Gachon C.M."/>
            <person name="Gaulin E."/>
            <person name="Govers F."/>
            <person name="Grenville-Briggs L."/>
            <person name="Horner N."/>
            <person name="Hostetler J."/>
            <person name="Jiang R.H."/>
            <person name="Johnson J."/>
            <person name="Krajaejun T."/>
            <person name="Lin H."/>
            <person name="Meijer H.J."/>
            <person name="Moore B."/>
            <person name="Morris P."/>
            <person name="Phuntmart V."/>
            <person name="Puiu D."/>
            <person name="Shetty J."/>
            <person name="Stajich J.E."/>
            <person name="Tripathy S."/>
            <person name="Wawra S."/>
            <person name="van West P."/>
            <person name="Whitty B.R."/>
            <person name="Coutinho P.M."/>
            <person name="Henrissat B."/>
            <person name="Martin F."/>
            <person name="Thomas P.D."/>
            <person name="Tyler B.M."/>
            <person name="De Vries R.P."/>
            <person name="Kamoun S."/>
            <person name="Yandell M."/>
            <person name="Tisserat N."/>
            <person name="Buell C.R."/>
        </authorList>
    </citation>
    <scope>NUCLEOTIDE SEQUENCE</scope>
    <source>
        <strain evidence="7">DAOM:BR144</strain>
    </source>
</reference>
<dbReference type="Gene3D" id="2.130.10.30">
    <property type="entry name" value="Regulator of chromosome condensation 1/beta-lactamase-inhibitor protein II"/>
    <property type="match status" value="2"/>
</dbReference>
<dbReference type="InterPro" id="IPR051210">
    <property type="entry name" value="Ub_ligase/GEF_domain"/>
</dbReference>
<dbReference type="Gene3D" id="2.60.40.10">
    <property type="entry name" value="Immunoglobulins"/>
    <property type="match status" value="1"/>
</dbReference>
<keyword evidence="7" id="KW-1185">Reference proteome</keyword>
<name>K3WCF6_GLOUD</name>
<feature type="compositionally biased region" description="Polar residues" evidence="3">
    <location>
        <begin position="140"/>
        <end position="154"/>
    </location>
</feature>
<dbReference type="InterPro" id="IPR002909">
    <property type="entry name" value="IPT_dom"/>
</dbReference>
<dbReference type="InterPro" id="IPR013783">
    <property type="entry name" value="Ig-like_fold"/>
</dbReference>
<dbReference type="PROSITE" id="PS50012">
    <property type="entry name" value="RCC1_3"/>
    <property type="match status" value="4"/>
</dbReference>
<feature type="domain" description="IPT/TIG" evidence="4">
    <location>
        <begin position="437"/>
        <end position="521"/>
    </location>
</feature>
<dbReference type="PROSITE" id="PS00626">
    <property type="entry name" value="RCC1_2"/>
    <property type="match status" value="1"/>
</dbReference>
<keyword evidence="1" id="KW-0677">Repeat</keyword>
<dbReference type="SUPFAM" id="SSF81296">
    <property type="entry name" value="E set domains"/>
    <property type="match status" value="1"/>
</dbReference>
<dbReference type="STRING" id="431595.K3WCF6"/>
<dbReference type="Proteomes" id="UP000019132">
    <property type="component" value="Unassembled WGS sequence"/>
</dbReference>
<feature type="repeat" description="RCC1" evidence="2">
    <location>
        <begin position="205"/>
        <end position="268"/>
    </location>
</feature>
<evidence type="ECO:0000313" key="7">
    <source>
        <dbReference type="Proteomes" id="UP000019132"/>
    </source>
</evidence>
<evidence type="ECO:0008006" key="8">
    <source>
        <dbReference type="Google" id="ProtNLM"/>
    </source>
</evidence>
<feature type="repeat" description="RCC1" evidence="2">
    <location>
        <begin position="378"/>
        <end position="435"/>
    </location>
</feature>
<dbReference type="eggNOG" id="KOG1426">
    <property type="taxonomic scope" value="Eukaryota"/>
</dbReference>
<dbReference type="InParanoid" id="K3WCF6"/>
<dbReference type="EnsemblProtists" id="PYU1_T002647">
    <property type="protein sequence ID" value="PYU1_T002647"/>
    <property type="gene ID" value="PYU1_G002644"/>
</dbReference>
<dbReference type="Pfam" id="PF25390">
    <property type="entry name" value="WD40_RLD"/>
    <property type="match status" value="1"/>
</dbReference>
<accession>K3WCF6</accession>
<dbReference type="Pfam" id="PF01833">
    <property type="entry name" value="TIG"/>
    <property type="match status" value="1"/>
</dbReference>